<reference evidence="8" key="1">
    <citation type="submission" date="2020-07" db="EMBL/GenBank/DDBJ databases">
        <title>Clarias magur genome sequencing, assembly and annotation.</title>
        <authorList>
            <person name="Kushwaha B."/>
            <person name="Kumar R."/>
            <person name="Das P."/>
            <person name="Joshi C.G."/>
            <person name="Kumar D."/>
            <person name="Nagpure N.S."/>
            <person name="Pandey M."/>
            <person name="Agarwal S."/>
            <person name="Srivastava S."/>
            <person name="Singh M."/>
            <person name="Sahoo L."/>
            <person name="Jayasankar P."/>
            <person name="Meher P.K."/>
            <person name="Koringa P.G."/>
            <person name="Iquebal M.A."/>
            <person name="Das S.P."/>
            <person name="Bit A."/>
            <person name="Patnaik S."/>
            <person name="Patel N."/>
            <person name="Shah T.M."/>
            <person name="Hinsu A."/>
            <person name="Jena J.K."/>
        </authorList>
    </citation>
    <scope>NUCLEOTIDE SEQUENCE</scope>
    <source>
        <strain evidence="8">CIFAMagur01</strain>
        <tissue evidence="8">Testis</tissue>
    </source>
</reference>
<comment type="caution">
    <text evidence="8">The sequence shown here is derived from an EMBL/GenBank/DDBJ whole genome shotgun (WGS) entry which is preliminary data.</text>
</comment>
<dbReference type="SUPFAM" id="SSF52540">
    <property type="entry name" value="P-loop containing nucleoside triphosphate hydrolases"/>
    <property type="match status" value="1"/>
</dbReference>
<feature type="compositionally biased region" description="Basic and acidic residues" evidence="5">
    <location>
        <begin position="42"/>
        <end position="55"/>
    </location>
</feature>
<keyword evidence="4" id="KW-0175">Coiled coil</keyword>
<evidence type="ECO:0000259" key="7">
    <source>
        <dbReference type="PROSITE" id="PS51720"/>
    </source>
</evidence>
<keyword evidence="3" id="KW-0342">GTP-binding</keyword>
<dbReference type="OrthoDB" id="5985928at2759"/>
<dbReference type="Pfam" id="PF04548">
    <property type="entry name" value="AIG1"/>
    <property type="match status" value="1"/>
</dbReference>
<evidence type="ECO:0000256" key="6">
    <source>
        <dbReference type="SAM" id="Phobius"/>
    </source>
</evidence>
<keyword evidence="6" id="KW-1133">Transmembrane helix</keyword>
<evidence type="ECO:0000313" key="8">
    <source>
        <dbReference type="EMBL" id="KAF5897113.1"/>
    </source>
</evidence>
<dbReference type="Gene3D" id="3.40.50.300">
    <property type="entry name" value="P-loop containing nucleotide triphosphate hydrolases"/>
    <property type="match status" value="1"/>
</dbReference>
<evidence type="ECO:0000256" key="4">
    <source>
        <dbReference type="SAM" id="Coils"/>
    </source>
</evidence>
<dbReference type="Proteomes" id="UP000727407">
    <property type="component" value="Unassembled WGS sequence"/>
</dbReference>
<accession>A0A8J4TYM0</accession>
<feature type="transmembrane region" description="Helical" evidence="6">
    <location>
        <begin position="141"/>
        <end position="164"/>
    </location>
</feature>
<organism evidence="8 9">
    <name type="scientific">Clarias magur</name>
    <name type="common">Asian catfish</name>
    <name type="synonym">Macropteronotus magur</name>
    <dbReference type="NCBI Taxonomy" id="1594786"/>
    <lineage>
        <taxon>Eukaryota</taxon>
        <taxon>Metazoa</taxon>
        <taxon>Chordata</taxon>
        <taxon>Craniata</taxon>
        <taxon>Vertebrata</taxon>
        <taxon>Euteleostomi</taxon>
        <taxon>Actinopterygii</taxon>
        <taxon>Neopterygii</taxon>
        <taxon>Teleostei</taxon>
        <taxon>Ostariophysi</taxon>
        <taxon>Siluriformes</taxon>
        <taxon>Clariidae</taxon>
        <taxon>Clarias</taxon>
    </lineage>
</organism>
<name>A0A8J4TYM0_CLAMG</name>
<dbReference type="EMBL" id="QNUK01000248">
    <property type="protein sequence ID" value="KAF5897113.1"/>
    <property type="molecule type" value="Genomic_DNA"/>
</dbReference>
<dbReference type="PANTHER" id="PTHR10903">
    <property type="entry name" value="GTPASE, IMAP FAMILY MEMBER-RELATED"/>
    <property type="match status" value="1"/>
</dbReference>
<evidence type="ECO:0000256" key="2">
    <source>
        <dbReference type="ARBA" id="ARBA00022741"/>
    </source>
</evidence>
<keyword evidence="6" id="KW-0472">Membrane</keyword>
<proteinExistence type="inferred from homology"/>
<feature type="non-terminal residue" evidence="8">
    <location>
        <position position="438"/>
    </location>
</feature>
<keyword evidence="6" id="KW-0812">Transmembrane</keyword>
<dbReference type="InterPro" id="IPR006703">
    <property type="entry name" value="G_AIG1"/>
</dbReference>
<evidence type="ECO:0000256" key="5">
    <source>
        <dbReference type="SAM" id="MobiDB-lite"/>
    </source>
</evidence>
<feature type="domain" description="AIG1-type G" evidence="7">
    <location>
        <begin position="170"/>
        <end position="366"/>
    </location>
</feature>
<sequence>QPAKSYISMQTDNESRDLWTNFSEDEPKYSSGSRKKEKRAKVKEEKKRERTEMSDKLTQTTEDTQLIEQSLEEVNKKKAVAEEEVEQLKRDLEMANKEKTKPNEEKARFEKEKTKMEKKISYLEGLLKDSYNRNGKLKKNFLFFTLIASVLVAVLLCIGLHLVFKGHETNHELRLMLVGKTGAGRSASGNTILGEEVFRVEQSPASVTASCMKTNKVLDGRNITIIDTPGVMDTSDQTAHHAHECISMSSPDPHVFLLVIRLGRFTLEESNVVKWIQKTFGEEALKFTMILFTGGDLLDGKPVEKFISDSLDLQNIVDTCEGRYHVFNNYEQNNRTQVTELFEKINAMLHRNMGYFYMKEFHQKMEEKNRVMMENLIRDEELKRKELKEEMKVEERRKMNEIFPSAVMSNNNATSSTLAAAHKAVKQLRLEASVRRIL</sequence>
<keyword evidence="2" id="KW-0547">Nucleotide-binding</keyword>
<gene>
    <name evidence="8" type="ORF">DAT39_013170</name>
</gene>
<dbReference type="GO" id="GO:0005525">
    <property type="term" value="F:GTP binding"/>
    <property type="evidence" value="ECO:0007669"/>
    <property type="project" value="UniProtKB-KW"/>
</dbReference>
<feature type="coiled-coil region" evidence="4">
    <location>
        <begin position="370"/>
        <end position="397"/>
    </location>
</feature>
<protein>
    <submittedName>
        <fullName evidence="8">GTPase IMAP family member 7-like</fullName>
    </submittedName>
</protein>
<evidence type="ECO:0000256" key="3">
    <source>
        <dbReference type="ARBA" id="ARBA00023134"/>
    </source>
</evidence>
<evidence type="ECO:0000313" key="9">
    <source>
        <dbReference type="Proteomes" id="UP000727407"/>
    </source>
</evidence>
<dbReference type="PANTHER" id="PTHR10903:SF188">
    <property type="entry name" value="GTPASE IMAP FAMILY MEMBER 2-LIKE-RELATED"/>
    <property type="match status" value="1"/>
</dbReference>
<dbReference type="PROSITE" id="PS51720">
    <property type="entry name" value="G_AIG1"/>
    <property type="match status" value="1"/>
</dbReference>
<dbReference type="InterPro" id="IPR045058">
    <property type="entry name" value="GIMA/IAN/Toc"/>
</dbReference>
<dbReference type="FunFam" id="3.40.50.300:FF:000366">
    <property type="entry name" value="GTPase, IMAP family member 2"/>
    <property type="match status" value="1"/>
</dbReference>
<keyword evidence="9" id="KW-1185">Reference proteome</keyword>
<feature type="region of interest" description="Disordered" evidence="5">
    <location>
        <begin position="1"/>
        <end position="69"/>
    </location>
</feature>
<evidence type="ECO:0000256" key="1">
    <source>
        <dbReference type="ARBA" id="ARBA00008535"/>
    </source>
</evidence>
<feature type="compositionally biased region" description="Polar residues" evidence="5">
    <location>
        <begin position="56"/>
        <end position="68"/>
    </location>
</feature>
<feature type="non-terminal residue" evidence="8">
    <location>
        <position position="1"/>
    </location>
</feature>
<dbReference type="CDD" id="cd01852">
    <property type="entry name" value="AIG1"/>
    <property type="match status" value="1"/>
</dbReference>
<comment type="similarity">
    <text evidence="1">Belongs to the TRAFAC class TrmE-Era-EngA-EngB-Septin-like GTPase superfamily. AIG1/Toc34/Toc159-like paraseptin GTPase family. IAN subfamily.</text>
</comment>
<dbReference type="AlphaFoldDB" id="A0A8J4TYM0"/>
<dbReference type="InterPro" id="IPR027417">
    <property type="entry name" value="P-loop_NTPase"/>
</dbReference>
<feature type="compositionally biased region" description="Polar residues" evidence="5">
    <location>
        <begin position="7"/>
        <end position="22"/>
    </location>
</feature>